<proteinExistence type="predicted"/>
<evidence type="ECO:0000313" key="3">
    <source>
        <dbReference type="EMBL" id="AAF47068.2"/>
    </source>
</evidence>
<reference evidence="3 5" key="5">
    <citation type="journal article" date="2002" name="Genome Biol.">
        <title>Heterochromatic sequences in a Drosophila whole-genome shotgun assembly.</title>
        <authorList>
            <person name="Hoskins R.A."/>
            <person name="Smith C.D."/>
            <person name="Carlson J.W."/>
            <person name="Carvalho A.B."/>
            <person name="Halpern A."/>
            <person name="Kaminker J.S."/>
            <person name="Kennedy C."/>
            <person name="Mungall C.J."/>
            <person name="Sullivan B.A."/>
            <person name="Sutton G.G."/>
            <person name="Yasuhara J.C."/>
            <person name="Wakimoto B.T."/>
            <person name="Myers E.W."/>
            <person name="Celniker S.E."/>
            <person name="Rubin G.M."/>
            <person name="Karpen G.H."/>
        </authorList>
    </citation>
    <scope>NUCLEOTIDE SEQUENCE [LARGE SCALE GENOMIC DNA]</scope>
    <source>
        <strain evidence="5">Berkeley</strain>
    </source>
</reference>
<name>Q9W1J1_DROME</name>
<protein>
    <submittedName>
        <fullName evidence="3">Uncharacterized protein</fullName>
    </submittedName>
</protein>
<reference evidence="3 5" key="11">
    <citation type="journal article" date="2015" name="Genome Res.">
        <title>The Release 6 reference sequence of the Drosophila melanogaster genome.</title>
        <authorList>
            <person name="Hoskins R.A."/>
            <person name="Carlson J.W."/>
            <person name="Wan K.H."/>
            <person name="Park S."/>
            <person name="Mendez I."/>
            <person name="Galle S.E."/>
            <person name="Booth B.W."/>
            <person name="Pfeiffer B.D."/>
            <person name="George R.A."/>
            <person name="Svirskas R."/>
            <person name="Krzywinski M."/>
            <person name="Schein J."/>
            <person name="Accardo M.C."/>
            <person name="Damia E."/>
            <person name="Messina G."/>
            <person name="Mendez-Lago M."/>
            <person name="de Pablos B."/>
            <person name="Demakova O.V."/>
            <person name="Andreyeva E.N."/>
            <person name="Boldyreva L.V."/>
            <person name="Marra M."/>
            <person name="Carvalho A.B."/>
            <person name="Dimitri P."/>
            <person name="Villasante A."/>
            <person name="Zhimulev I.F."/>
            <person name="Rubin G.M."/>
            <person name="Karpen G.H."/>
            <person name="Celniker S.E."/>
        </authorList>
    </citation>
    <scope>NUCLEOTIDE SEQUENCE [LARGE SCALE GENOMIC DNA]</scope>
    <source>
        <strain evidence="5">Berkeley</strain>
    </source>
</reference>
<dbReference type="PhylomeDB" id="Q9W1J1"/>
<dbReference type="Bgee" id="FBgn0034910">
    <property type="expression patterns" value="Expressed in seminal fluid secreting gland and 2 other cell types or tissues"/>
</dbReference>
<keyword evidence="2" id="KW-0732">Signal</keyword>
<dbReference type="OrthoDB" id="7856180at2759"/>
<evidence type="ECO:0000313" key="5">
    <source>
        <dbReference type="Proteomes" id="UP000000803"/>
    </source>
</evidence>
<organism evidence="3 5">
    <name type="scientific">Drosophila melanogaster</name>
    <name type="common">Fruit fly</name>
    <dbReference type="NCBI Taxonomy" id="7227"/>
    <lineage>
        <taxon>Eukaryota</taxon>
        <taxon>Metazoa</taxon>
        <taxon>Ecdysozoa</taxon>
        <taxon>Arthropoda</taxon>
        <taxon>Hexapoda</taxon>
        <taxon>Insecta</taxon>
        <taxon>Pterygota</taxon>
        <taxon>Neoptera</taxon>
        <taxon>Endopterygota</taxon>
        <taxon>Diptera</taxon>
        <taxon>Brachycera</taxon>
        <taxon>Muscomorpha</taxon>
        <taxon>Ephydroidea</taxon>
        <taxon>Drosophilidae</taxon>
        <taxon>Drosophila</taxon>
        <taxon>Sophophora</taxon>
    </lineage>
</organism>
<dbReference type="RefSeq" id="NP_611835.1">
    <property type="nucleotide sequence ID" value="NM_137991.1"/>
</dbReference>
<feature type="chain" id="PRO_5004335508" evidence="2">
    <location>
        <begin position="26"/>
        <end position="344"/>
    </location>
</feature>
<reference evidence="3 5" key="9">
    <citation type="journal article" date="2015" name="G3 (Bethesda)">
        <title>Gene Model Annotations for Drosophila melanogaster: Impact of High-Throughput Data.</title>
        <authorList>
            <consortium name="FlyBase Consortium"/>
            <person name="Matthews B.B."/>
            <person name="Dos Santos G."/>
            <person name="Crosby M.A."/>
            <person name="Emmert D.B."/>
            <person name="St Pierre S.E."/>
            <person name="Gramates L.S."/>
            <person name="Zhou P."/>
            <person name="Schroeder A.J."/>
            <person name="Falls K."/>
            <person name="Strelets V."/>
            <person name="Russo S.M."/>
            <person name="Gelbart W.M."/>
            <person name="null"/>
        </authorList>
    </citation>
    <scope>NUCLEOTIDE SEQUENCE [LARGE SCALE GENOMIC DNA]</scope>
    <source>
        <strain evidence="5">Berkeley</strain>
    </source>
</reference>
<keyword evidence="1" id="KW-0812">Transmembrane</keyword>
<evidence type="ECO:0000256" key="1">
    <source>
        <dbReference type="SAM" id="Phobius"/>
    </source>
</evidence>
<dbReference type="GlyGen" id="Q9W1J1">
    <property type="glycosylation" value="2 sites"/>
</dbReference>
<dbReference type="FlyBase" id="FBgn0034910">
    <property type="gene designation" value="CG4763"/>
</dbReference>
<reference evidence="3 5" key="1">
    <citation type="journal article" date="2000" name="Science">
        <title>The genome sequence of Drosophila melanogaster.</title>
        <authorList>
            <person name="Adams M.D."/>
            <person name="Celniker S.E."/>
            <person name="Holt R.A."/>
            <person name="Evans C.A."/>
            <person name="Gocayne J.D."/>
            <person name="Amanatides P.G."/>
            <person name="Scherer S.E."/>
            <person name="Li P.W."/>
            <person name="Hoskins R.A."/>
            <person name="Galle R.F."/>
            <person name="George R.A."/>
            <person name="Lewis S.E."/>
            <person name="Richards S."/>
            <person name="Ashburner M."/>
            <person name="Henderson S.N."/>
            <person name="Sutton G.G."/>
            <person name="Wortman J.R."/>
            <person name="Yandell M.D."/>
            <person name="Zhang Q."/>
            <person name="Chen L.X."/>
            <person name="Brandon R.C."/>
            <person name="Rogers Y.H."/>
            <person name="Blazej R.G."/>
            <person name="Champe M."/>
            <person name="Pfeiffer B.D."/>
            <person name="Wan K.H."/>
            <person name="Doyle C."/>
            <person name="Baxter E.G."/>
            <person name="Helt G."/>
            <person name="Nelson C.R."/>
            <person name="Gabor G.L."/>
            <person name="Abril J.F."/>
            <person name="Agbayani A."/>
            <person name="An H.J."/>
            <person name="Andrews-Pfannkoch C."/>
            <person name="Baldwin D."/>
            <person name="Ballew R.M."/>
            <person name="Basu A."/>
            <person name="Baxendale J."/>
            <person name="Bayraktaroglu L."/>
            <person name="Beasley E.M."/>
            <person name="Beeson K.Y."/>
            <person name="Benos P.V."/>
            <person name="Berman B.P."/>
            <person name="Bhandari D."/>
            <person name="Bolshakov S."/>
            <person name="Borkova D."/>
            <person name="Botchan M.R."/>
            <person name="Bouck J."/>
            <person name="Brokstein P."/>
            <person name="Brottier P."/>
            <person name="Burtis K.C."/>
            <person name="Busam D.A."/>
            <person name="Butler H."/>
            <person name="Cadieu E."/>
            <person name="Center A."/>
            <person name="Chandra I."/>
            <person name="Cherry J.M."/>
            <person name="Cawley S."/>
            <person name="Dahlke C."/>
            <person name="Davenport L.B."/>
            <person name="Davies P."/>
            <person name="de Pablos B."/>
            <person name="Delcher A."/>
            <person name="Deng Z."/>
            <person name="Mays A.D."/>
            <person name="Dew I."/>
            <person name="Dietz S.M."/>
            <person name="Dodson K."/>
            <person name="Doup L.E."/>
            <person name="Downes M."/>
            <person name="Dugan-Rocha S."/>
            <person name="Dunkov B.C."/>
            <person name="Dunn P."/>
            <person name="Durbin K.J."/>
            <person name="Evangelista C.C."/>
            <person name="Ferraz C."/>
            <person name="Ferriera S."/>
            <person name="Fleischmann W."/>
            <person name="Fosler C."/>
            <person name="Gabrielian A.E."/>
            <person name="Garg N.S."/>
            <person name="Gelbart W.M."/>
            <person name="Glasser K."/>
            <person name="Glodek A."/>
            <person name="Gong F."/>
            <person name="Gorrell J.H."/>
            <person name="Gu Z."/>
            <person name="Guan P."/>
            <person name="Harris M."/>
            <person name="Harris N.L."/>
            <person name="Harvey D."/>
            <person name="Heiman T.J."/>
            <person name="Hernandez J.R."/>
            <person name="Houck J."/>
            <person name="Hostin D."/>
            <person name="Houston K.A."/>
            <person name="Howland T.J."/>
            <person name="Wei M.H."/>
            <person name="Ibegwam C."/>
            <person name="Jalali M."/>
            <person name="Kalush F."/>
            <person name="Karpen G.H."/>
            <person name="Ke Z."/>
            <person name="Kennison J.A."/>
            <person name="Ketchum K.A."/>
            <person name="Kimmel B.E."/>
            <person name="Kodira C.D."/>
            <person name="Kraft C."/>
            <person name="Kravitz S."/>
            <person name="Kulp D."/>
            <person name="Lai Z."/>
            <person name="Lasko P."/>
            <person name="Lei Y."/>
            <person name="Levitsky A.A."/>
            <person name="Li J."/>
            <person name="Li Z."/>
            <person name="Liang Y."/>
            <person name="Lin X."/>
            <person name="Liu X."/>
            <person name="Mattei B."/>
            <person name="McIntosh T.C."/>
            <person name="McLeod M.P."/>
            <person name="McPherson D."/>
            <person name="Merkulov G."/>
            <person name="Milshina N.V."/>
            <person name="Mobarry C."/>
            <person name="Morris J."/>
            <person name="Moshrefi A."/>
            <person name="Mount S.M."/>
            <person name="Moy M."/>
            <person name="Murphy B."/>
            <person name="Murphy L."/>
            <person name="Muzny D.M."/>
            <person name="Nelson D.L."/>
            <person name="Nelson D.R."/>
            <person name="Nelson K.A."/>
            <person name="Nixon K."/>
            <person name="Nusskern D.R."/>
            <person name="Pacleb J.M."/>
            <person name="Palazzolo M."/>
            <person name="Pittman G.S."/>
            <person name="Pan S."/>
            <person name="Pollard J."/>
            <person name="Puri V."/>
            <person name="Reese M.G."/>
            <person name="Reinert K."/>
            <person name="Remington K."/>
            <person name="Saunders R.D."/>
            <person name="Scheeler F."/>
            <person name="Shen H."/>
            <person name="Shue B.C."/>
            <person name="Siden-Kiamos I."/>
            <person name="Simpson M."/>
            <person name="Skupski M.P."/>
            <person name="Smith T."/>
            <person name="Spier E."/>
            <person name="Spradling A.C."/>
            <person name="Stapleton M."/>
            <person name="Strong R."/>
            <person name="Sun E."/>
            <person name="Svirskas R."/>
            <person name="Tector C."/>
            <person name="Turner R."/>
            <person name="Venter E."/>
            <person name="Wang A.H."/>
            <person name="Wang X."/>
            <person name="Wang Z.Y."/>
            <person name="Wassarman D.A."/>
            <person name="Weinstock G.M."/>
            <person name="Weissenbach J."/>
            <person name="Williams S.M."/>
            <person name="WoodageT"/>
            <person name="Worley K.C."/>
            <person name="Wu D."/>
            <person name="Yang S."/>
            <person name="Yao Q.A."/>
            <person name="Ye J."/>
            <person name="Yeh R.F."/>
            <person name="Zaveri J.S."/>
            <person name="Zhan M."/>
            <person name="Zhang G."/>
            <person name="Zhao Q."/>
            <person name="Zheng L."/>
            <person name="Zheng X.H."/>
            <person name="Zhong F.N."/>
            <person name="Zhong W."/>
            <person name="Zhou X."/>
            <person name="Zhu S."/>
            <person name="Zhu X."/>
            <person name="Smith H.O."/>
            <person name="Gibbs R.A."/>
            <person name="Myers E.W."/>
            <person name="Rubin G.M."/>
            <person name="Venter J.C."/>
        </authorList>
    </citation>
    <scope>NUCLEOTIDE SEQUENCE [LARGE SCALE GENOMIC DNA]</scope>
    <source>
        <strain evidence="5">Berkeley</strain>
    </source>
</reference>
<dbReference type="HOGENOM" id="CLU_069464_0_0_1"/>
<keyword evidence="5" id="KW-1185">Reference proteome</keyword>
<accession>Q9W1J1</accession>
<reference evidence="3 5" key="4">
    <citation type="journal article" date="2002" name="Genome Biol.">
        <title>The transposable elements of the Drosophila melanogaster euchromatin: a genomics perspective.</title>
        <authorList>
            <person name="Kaminker J.S."/>
            <person name="Bergman C.M."/>
            <person name="Kronmiller B."/>
            <person name="Carlson J."/>
            <person name="Svirskas R."/>
            <person name="Patel S."/>
            <person name="Frise E."/>
            <person name="Wheeler D.A."/>
            <person name="Lewis S.E."/>
            <person name="Rubin G.M."/>
            <person name="Ashburner M."/>
            <person name="Celniker S.E."/>
        </authorList>
    </citation>
    <scope>NUCLEOTIDE SEQUENCE [LARGE SCALE GENOMIC DNA]</scope>
    <source>
        <strain evidence="5">Berkeley</strain>
    </source>
</reference>
<reference evidence="3 5" key="7">
    <citation type="journal article" date="2007" name="Science">
        <title>The Release 5.1 annotation of Drosophila melanogaster heterochromatin.</title>
        <authorList>
            <person name="Smith C.D."/>
            <person name="Shu S."/>
            <person name="Mungall C.J."/>
            <person name="Karpen G.H."/>
        </authorList>
    </citation>
    <scope>NUCLEOTIDE SEQUENCE [LARGE SCALE GENOMIC DNA]</scope>
    <source>
        <strain evidence="5">Berkeley</strain>
    </source>
</reference>
<reference evidence="3 5" key="8">
    <citation type="journal article" date="2007" name="Science">
        <title>Sequence finishing and mapping of Drosophila melanogaster heterochromatin.</title>
        <authorList>
            <person name="Hoskins R.A."/>
            <person name="Carlson J.W."/>
            <person name="Kennedy C."/>
            <person name="Acevedo D."/>
            <person name="Evans-Holm M."/>
            <person name="Frise E."/>
            <person name="Wan K.H."/>
            <person name="Park S."/>
            <person name="Mendez-Lago M."/>
            <person name="Rossi F."/>
            <person name="Villasante A."/>
            <person name="Dimitri P."/>
            <person name="Karpen G.H."/>
            <person name="Celniker S.E."/>
        </authorList>
    </citation>
    <scope>NUCLEOTIDE SEQUENCE [LARGE SCALE GENOMIC DNA]</scope>
    <source>
        <strain evidence="5">Berkeley</strain>
    </source>
</reference>
<feature type="signal peptide" evidence="2">
    <location>
        <begin position="1"/>
        <end position="25"/>
    </location>
</feature>
<dbReference type="eggNOG" id="ENOG502TCD4">
    <property type="taxonomic scope" value="Eukaryota"/>
</dbReference>
<evidence type="ECO:0000256" key="2">
    <source>
        <dbReference type="SAM" id="SignalP"/>
    </source>
</evidence>
<dbReference type="AGR" id="FB:FBgn0034910"/>
<keyword evidence="1" id="KW-1133">Transmembrane helix</keyword>
<dbReference type="VEuPathDB" id="VectorBase:FBgn0034910"/>
<dbReference type="BioGRID-ORCS" id="37771">
    <property type="hits" value="0 hits in 1 CRISPR screen"/>
</dbReference>
<keyword evidence="1" id="KW-0472">Membrane</keyword>
<dbReference type="InParanoid" id="Q9W1J1"/>
<dbReference type="Proteomes" id="UP000000803">
    <property type="component" value="Chromosome 2R"/>
</dbReference>
<dbReference type="OMA" id="NCCLARN"/>
<reference evidence="3 5" key="10">
    <citation type="journal article" date="2015" name="G3 (Bethesda)">
        <title>Gene Model Annotations for Drosophila melanogaster: The Rule-Benders.</title>
        <authorList>
            <consortium name="FlyBase Consortium"/>
            <person name="Crosby M.A."/>
            <person name="Gramates L.S."/>
            <person name="Dos Santos G."/>
            <person name="Matthews B.B."/>
            <person name="St Pierre S.E."/>
            <person name="Zhou P."/>
            <person name="Schroeder A.J."/>
            <person name="Falls K."/>
            <person name="Emmert D.B."/>
            <person name="Russo S.M."/>
            <person name="Gelbart W.M."/>
            <person name="null"/>
        </authorList>
    </citation>
    <scope>NUCLEOTIDE SEQUENCE [LARGE SCALE GENOMIC DNA]</scope>
    <source>
        <strain evidence="5">Berkeley</strain>
    </source>
</reference>
<dbReference type="PaxDb" id="7227-FBpp0072147"/>
<dbReference type="GeneID" id="37771"/>
<feature type="transmembrane region" description="Helical" evidence="1">
    <location>
        <begin position="49"/>
        <end position="69"/>
    </location>
</feature>
<reference evidence="3 5" key="2">
    <citation type="journal article" date="2002" name="Genome Biol.">
        <title>Finishing a whole-genome shotgun: release 3 of the Drosophila melanogaster euchromatic genome sequence.</title>
        <authorList>
            <person name="Celniker S.E."/>
            <person name="Wheeler D.A."/>
            <person name="Kronmiller B."/>
            <person name="Carlson J.W."/>
            <person name="Halpern A."/>
            <person name="Patel S."/>
            <person name="Adams M."/>
            <person name="Champe M."/>
            <person name="Dugan S.P."/>
            <person name="Frise E."/>
            <person name="Hodgson A."/>
            <person name="George R.A."/>
            <person name="Hoskins R.A."/>
            <person name="Laverty T."/>
            <person name="Muzny D.M."/>
            <person name="Nelson C.R."/>
            <person name="Pacleb J.M."/>
            <person name="Park S."/>
            <person name="Pfeiffer B.D."/>
            <person name="Richards S."/>
            <person name="Sodergren E.J."/>
            <person name="Svirskas R."/>
            <person name="Tabor P.E."/>
            <person name="Wan K."/>
            <person name="Stapleton M."/>
            <person name="Sutton G.G."/>
            <person name="Venter C."/>
            <person name="Weinstock G."/>
            <person name="Scherer S.E."/>
            <person name="Myers E.W."/>
            <person name="Gibbs R.A."/>
            <person name="Rubin G.M."/>
        </authorList>
    </citation>
    <scope>NUCLEOTIDE SEQUENCE [LARGE SCALE GENOMIC DNA]</scope>
    <source>
        <strain evidence="5">Berkeley</strain>
    </source>
</reference>
<dbReference type="SMR" id="Q9W1J1"/>
<reference evidence="3 5" key="3">
    <citation type="journal article" date="2002" name="Genome Biol.">
        <title>Annotation of the Drosophila melanogaster euchromatic genome: a systematic review.</title>
        <authorList>
            <person name="Misra S."/>
            <person name="Crosby M.A."/>
            <person name="Mungall C.J."/>
            <person name="Matthews B.B."/>
            <person name="Campbell K.S."/>
            <person name="Hradecky P."/>
            <person name="Huang Y."/>
            <person name="Kaminker J.S."/>
            <person name="Millburn G.H."/>
            <person name="Prochnik S.E."/>
            <person name="Smith C.D."/>
            <person name="Tupy J.L."/>
            <person name="Whitfied E.J."/>
            <person name="Bayraktaroglu L."/>
            <person name="Berman B.P."/>
            <person name="Bettencourt B.R."/>
            <person name="Celniker S.E."/>
            <person name="de Grey A.D."/>
            <person name="Drysdale R.A."/>
            <person name="Harris N.L."/>
            <person name="Richter J."/>
            <person name="Russo S."/>
            <person name="Schroeder A.J."/>
            <person name="Shu S.Q."/>
            <person name="Stapleton M."/>
            <person name="Yamada C."/>
            <person name="Ashburner M."/>
            <person name="Gelbart W.M."/>
            <person name="Rubin G.M."/>
            <person name="Lewis S.E."/>
        </authorList>
    </citation>
    <scope>GENOME REANNOTATION</scope>
    <source>
        <strain evidence="5">Berkeley</strain>
    </source>
</reference>
<gene>
    <name evidence="3" type="primary">Dmel\CG4763</name>
    <name evidence="3 4" type="ORF">CG4763</name>
    <name evidence="3" type="ORF">Dmel_CG4763</name>
</gene>
<dbReference type="KEGG" id="dme:Dmel_CG4763"/>
<feature type="transmembrane region" description="Helical" evidence="1">
    <location>
        <begin position="261"/>
        <end position="283"/>
    </location>
</feature>
<dbReference type="EMBL" id="AE013599">
    <property type="protein sequence ID" value="AAF47068.2"/>
    <property type="molecule type" value="Genomic_DNA"/>
</dbReference>
<sequence length="344" mass="38299">MSLAPGTRCTFVILALTILPNQFHCQVGGNRNGNGNGHGSHDSLLAESQMRIFTLTLLGLFVLVLLGFVGEFMCLPLPRSIGRTEISDFLWAGCICCFCRISRAVESTSDGLDVYAPRTQSIVWPTLPLPQEAGRVLEMTFLHAPKVNCLCRNCCLARNAFCIENLNMARWILLLATSASCAHLAKADDNFTDFDFVNVTQLLQMSDFENENNTGANSTEFDVATATEGPTVDPTDANTSISGQREPIFDDLRHHPHFGRFIFMVLLLHVSVVGVGITIYSCVHCKLRSLRRRSRLEAQRRLQMTNLRSNHIPNSRDCPCHGCTLAREMLQGLIMHQFHELAEC</sequence>
<dbReference type="UCSC" id="CG4763-RA">
    <property type="organism name" value="d. melanogaster"/>
</dbReference>
<dbReference type="AlphaFoldDB" id="Q9W1J1"/>
<reference evidence="3 5" key="6">
    <citation type="journal article" date="2005" name="PLoS Comput. Biol.">
        <title>Combined evidence annotation of transposable elements in genome sequences.</title>
        <authorList>
            <person name="Quesneville H."/>
            <person name="Bergman C.M."/>
            <person name="Andrieu O."/>
            <person name="Autard D."/>
            <person name="Nouaud D."/>
            <person name="Ashburner M."/>
            <person name="Anxolabehere D."/>
        </authorList>
    </citation>
    <scope>NUCLEOTIDE SEQUENCE [LARGE SCALE GENOMIC DNA]</scope>
    <source>
        <strain evidence="5">Berkeley</strain>
    </source>
</reference>
<evidence type="ECO:0000313" key="4">
    <source>
        <dbReference type="FlyBase" id="FBgn0034910"/>
    </source>
</evidence>